<reference evidence="1 2" key="1">
    <citation type="submission" date="2016-11" db="EMBL/GenBank/DDBJ databases">
        <authorList>
            <person name="Jaros S."/>
            <person name="Januszkiewicz K."/>
            <person name="Wedrychowicz H."/>
        </authorList>
    </citation>
    <scope>NUCLEOTIDE SEQUENCE [LARGE SCALE GENOMIC DNA]</scope>
    <source>
        <strain evidence="1 2">DSM 15929</strain>
    </source>
</reference>
<organism evidence="1 2">
    <name type="scientific">Anaerocolumna jejuensis DSM 15929</name>
    <dbReference type="NCBI Taxonomy" id="1121322"/>
    <lineage>
        <taxon>Bacteria</taxon>
        <taxon>Bacillati</taxon>
        <taxon>Bacillota</taxon>
        <taxon>Clostridia</taxon>
        <taxon>Lachnospirales</taxon>
        <taxon>Lachnospiraceae</taxon>
        <taxon>Anaerocolumna</taxon>
    </lineage>
</organism>
<dbReference type="EMBL" id="FRAC01000013">
    <property type="protein sequence ID" value="SHK57758.1"/>
    <property type="molecule type" value="Genomic_DNA"/>
</dbReference>
<evidence type="ECO:0000313" key="2">
    <source>
        <dbReference type="Proteomes" id="UP000184386"/>
    </source>
</evidence>
<gene>
    <name evidence="1" type="ORF">SAMN02745136_02851</name>
</gene>
<dbReference type="Proteomes" id="UP000184386">
    <property type="component" value="Unassembled WGS sequence"/>
</dbReference>
<protein>
    <submittedName>
        <fullName evidence="1">RHS repeat-associated core domain-containing protein</fullName>
    </submittedName>
</protein>
<dbReference type="AlphaFoldDB" id="A0A1M6TLU9"/>
<dbReference type="RefSeq" id="WP_073277012.1">
    <property type="nucleotide sequence ID" value="NZ_FRAC01000013.1"/>
</dbReference>
<dbReference type="Gene3D" id="2.180.10.10">
    <property type="entry name" value="RHS repeat-associated core"/>
    <property type="match status" value="1"/>
</dbReference>
<proteinExistence type="predicted"/>
<sequence>MKITFNKIIISSVLIMSIILSPMSISVKASTSFNEVYDQNIVDSILVDHAQEFADRMEGYLQVDSIDSLIDNHTVFFTYDSLGNRIKKIDGDNITCYTYNNNNLISESNGGGIVEYIVDEQNQTIGFIYNGNRYNYVFDENTNNVIEIKNEENKVVVKYDYDENNNVIILGENVQGNWTNMSDDVTFIGNVNPYRFAGFYFDKETGYYYYGGRYYNPLSREYYINKAGIKTHEGMNTNSLYSSVDQMAALLLADSSFGNAITTYNESWYESNDSVEISARLIYAENNVNLTDQPGIAWVLINRYNANSSTFGGQSIYNIATKKYQFSSIHPGTDGANQTKHARVPETSSSAWSKSVWLSCAISATKDRPTFATLVPKPTGIDKQCYFVGVALASVTMSTSGGSLVYNGSTIKNVCLIGISSNMTTMTYINKYKNQYYNVFFSYSTDNYF</sequence>
<evidence type="ECO:0000313" key="1">
    <source>
        <dbReference type="EMBL" id="SHK57758.1"/>
    </source>
</evidence>
<dbReference type="STRING" id="1121322.SAMN02745136_02851"/>
<keyword evidence="2" id="KW-1185">Reference proteome</keyword>
<name>A0A1M6TLU9_9FIRM</name>
<accession>A0A1M6TLU9</accession>
<dbReference type="OrthoDB" id="2586822at2"/>